<dbReference type="Gene3D" id="2.160.20.110">
    <property type="match status" value="1"/>
</dbReference>
<comment type="caution">
    <text evidence="1">The sequence shown here is derived from an EMBL/GenBank/DDBJ whole genome shotgun (WGS) entry which is preliminary data.</text>
</comment>
<dbReference type="RefSeq" id="WP_164514740.1">
    <property type="nucleotide sequence ID" value="NZ_QXGL01000003.1"/>
</dbReference>
<proteinExistence type="predicted"/>
<protein>
    <submittedName>
        <fullName evidence="1">Cell surface protein</fullName>
    </submittedName>
</protein>
<name>A0A430FJV2_9BIFI</name>
<accession>A0A430FJV2</accession>
<dbReference type="AlphaFoldDB" id="A0A430FJV2"/>
<evidence type="ECO:0000313" key="2">
    <source>
        <dbReference type="Proteomes" id="UP000287533"/>
    </source>
</evidence>
<evidence type="ECO:0000313" key="1">
    <source>
        <dbReference type="EMBL" id="RSX53175.1"/>
    </source>
</evidence>
<keyword evidence="2" id="KW-1185">Reference proteome</keyword>
<dbReference type="Proteomes" id="UP000287533">
    <property type="component" value="Unassembled WGS sequence"/>
</dbReference>
<gene>
    <name evidence="1" type="ORF">D2E25_1148</name>
</gene>
<organism evidence="1 2">
    <name type="scientific">Bifidobacterium goeldii</name>
    <dbReference type="NCBI Taxonomy" id="2306975"/>
    <lineage>
        <taxon>Bacteria</taxon>
        <taxon>Bacillati</taxon>
        <taxon>Actinomycetota</taxon>
        <taxon>Actinomycetes</taxon>
        <taxon>Bifidobacteriales</taxon>
        <taxon>Bifidobacteriaceae</taxon>
        <taxon>Bifidobacterium</taxon>
    </lineage>
</organism>
<dbReference type="EMBL" id="QXGL01000003">
    <property type="protein sequence ID" value="RSX53175.1"/>
    <property type="molecule type" value="Genomic_DNA"/>
</dbReference>
<sequence length="767" mass="77968">MDDSGNEVAAKGHATTTGVTYSSTANYIIFRDIDVSKNAADTSNTNWTPITFSAIMLGAKSATPGDASTLWNGIDQNAGDAVTAQAVRPTISNVTVHQTGELDYSKGSGVGFFATISNQITLLERGTQLKSLSETVVSNIRLNHVNVSNESTKPKDSKTLVSIVFDVLKGVLSGLGWVLDKITSVIPGLNLDLEGVLSGLLTLKEQDPSIFATGGFAGRIDGKVTVSNCEVADVAVSNVKGMTGGFVGYTTGQTEYELLSNVLGGLVEVLSSILNAIPGLGLGDLVHWLLNGNLITAGDLIPIGYVNPTLSNNAVTNFRENTVIGSDTQDYAGGFVGNQIGTIIENSTVTSANAYTVKARYYAGGFSGVVRNGTMEGALNNLGVDLINFAQPQSLIENSTVSADVTVAAGSYAGGFAGAMANSFAVNDTLTGMYDVSASGVTVTSSDNKEEVKALAGGFTGAATLGWVTDLGKQDAGSTNLLKGVNKILVEALTNGQDSTALLSLVGVDPSAILGVSMTGTFTVHSDNDYAGGIVGRGDGAIIAASDSQHLDDFAFWKHGKRTMPATVRNNEVSGLKSVTVKGSYAGGIAGQLGTASIGGVINDTVGLGGFLPFEVSALTVTGVTDGGYTVTATGDYASGGIGKATGGYIGKATTAYKAKDADGNETNNVPSTAGVTLDNVAAVTANNYAGGFMGTSGPGDLVGSDGLDLLGLGLLEIKGLLSVAQGVMVQAKAINVNGVKQGMTVTASGKYQAGDVVPYVAGGFVA</sequence>
<reference evidence="1 2" key="1">
    <citation type="submission" date="2018-09" db="EMBL/GenBank/DDBJ databases">
        <title>Characterization of the phylogenetic diversity of five novel species belonging to the genus Bifidobacterium.</title>
        <authorList>
            <person name="Lugli G.A."/>
            <person name="Duranti S."/>
            <person name="Milani C."/>
        </authorList>
    </citation>
    <scope>NUCLEOTIDE SEQUENCE [LARGE SCALE GENOMIC DNA]</scope>
    <source>
        <strain evidence="1 2">2034B</strain>
    </source>
</reference>